<dbReference type="InterPro" id="IPR007387">
    <property type="entry name" value="TRAP_DctQ"/>
</dbReference>
<protein>
    <recommendedName>
        <fullName evidence="9">TRAP transporter small permease protein</fullName>
    </recommendedName>
</protein>
<feature type="domain" description="Tripartite ATP-independent periplasmic transporters DctQ component" evidence="10">
    <location>
        <begin position="27"/>
        <end position="153"/>
    </location>
</feature>
<dbReference type="EMBL" id="JAVIJF010000026">
    <property type="protein sequence ID" value="MDX8528429.1"/>
    <property type="molecule type" value="Genomic_DNA"/>
</dbReference>
<evidence type="ECO:0000313" key="11">
    <source>
        <dbReference type="EMBL" id="MDX8528429.1"/>
    </source>
</evidence>
<evidence type="ECO:0000256" key="9">
    <source>
        <dbReference type="RuleBase" id="RU369079"/>
    </source>
</evidence>
<evidence type="ECO:0000256" key="6">
    <source>
        <dbReference type="ARBA" id="ARBA00022989"/>
    </source>
</evidence>
<evidence type="ECO:0000256" key="1">
    <source>
        <dbReference type="ARBA" id="ARBA00004429"/>
    </source>
</evidence>
<evidence type="ECO:0000313" key="12">
    <source>
        <dbReference type="Proteomes" id="UP001276840"/>
    </source>
</evidence>
<evidence type="ECO:0000256" key="7">
    <source>
        <dbReference type="ARBA" id="ARBA00023136"/>
    </source>
</evidence>
<feature type="transmembrane region" description="Helical" evidence="9">
    <location>
        <begin position="53"/>
        <end position="69"/>
    </location>
</feature>
<comment type="similarity">
    <text evidence="8 9">Belongs to the TRAP transporter small permease family.</text>
</comment>
<comment type="subunit">
    <text evidence="9">The complex comprises the extracytoplasmic solute receptor protein and the two transmembrane proteins.</text>
</comment>
<evidence type="ECO:0000256" key="3">
    <source>
        <dbReference type="ARBA" id="ARBA00022475"/>
    </source>
</evidence>
<reference evidence="11 12" key="1">
    <citation type="submission" date="2023-08" db="EMBL/GenBank/DDBJ databases">
        <title>Implementing the SeqCode for naming new Mesorhizobium species isolated from Vachellia karroo root nodules.</title>
        <authorList>
            <person name="Van Lill M."/>
        </authorList>
    </citation>
    <scope>NUCLEOTIDE SEQUENCE [LARGE SCALE GENOMIC DNA]</scope>
    <source>
        <strain evidence="11 12">MSK 1335</strain>
    </source>
</reference>
<dbReference type="InterPro" id="IPR055348">
    <property type="entry name" value="DctQ"/>
</dbReference>
<name>A0ABU4ZVU1_9HYPH</name>
<keyword evidence="6 9" id="KW-1133">Transmembrane helix</keyword>
<evidence type="ECO:0000256" key="5">
    <source>
        <dbReference type="ARBA" id="ARBA00022692"/>
    </source>
</evidence>
<evidence type="ECO:0000259" key="10">
    <source>
        <dbReference type="Pfam" id="PF04290"/>
    </source>
</evidence>
<evidence type="ECO:0000256" key="8">
    <source>
        <dbReference type="ARBA" id="ARBA00038436"/>
    </source>
</evidence>
<keyword evidence="3" id="KW-1003">Cell membrane</keyword>
<keyword evidence="4 9" id="KW-0997">Cell inner membrane</keyword>
<keyword evidence="12" id="KW-1185">Reference proteome</keyword>
<keyword evidence="7 9" id="KW-0472">Membrane</keyword>
<feature type="transmembrane region" description="Helical" evidence="9">
    <location>
        <begin position="90"/>
        <end position="111"/>
    </location>
</feature>
<comment type="caution">
    <text evidence="11">The sequence shown here is derived from an EMBL/GenBank/DDBJ whole genome shotgun (WGS) entry which is preliminary data.</text>
</comment>
<feature type="transmembrane region" description="Helical" evidence="9">
    <location>
        <begin position="131"/>
        <end position="152"/>
    </location>
</feature>
<keyword evidence="2 9" id="KW-0813">Transport</keyword>
<dbReference type="PANTHER" id="PTHR35011:SF2">
    <property type="entry name" value="2,3-DIKETO-L-GULONATE TRAP TRANSPORTER SMALL PERMEASE PROTEIN YIAM"/>
    <property type="match status" value="1"/>
</dbReference>
<sequence length="172" mass="19774">MNANSRLIAGRLYRVAEAVLAAMMALMFAVFILQIAFRYLLNLPIGWTNEVSVILWIWLVLWGAAFVIREEEEIRFDLFYASAGPRVRRVMFLAAAAALIVLYTISLPAVFDYVTFMKVEHTAYLKFRFDWVFSIYLVFVVATLVRYLWLSWRTAFGPAPKRPDPTEMGSGT</sequence>
<comment type="function">
    <text evidence="9">Part of the tripartite ATP-independent periplasmic (TRAP) transport system.</text>
</comment>
<organism evidence="11 12">
    <name type="scientific">Mesorhizobium montanum</name>
    <dbReference type="NCBI Taxonomy" id="3072323"/>
    <lineage>
        <taxon>Bacteria</taxon>
        <taxon>Pseudomonadati</taxon>
        <taxon>Pseudomonadota</taxon>
        <taxon>Alphaproteobacteria</taxon>
        <taxon>Hyphomicrobiales</taxon>
        <taxon>Phyllobacteriaceae</taxon>
        <taxon>Mesorhizobium</taxon>
    </lineage>
</organism>
<gene>
    <name evidence="11" type="ORF">RFM68_28515</name>
</gene>
<evidence type="ECO:0000256" key="4">
    <source>
        <dbReference type="ARBA" id="ARBA00022519"/>
    </source>
</evidence>
<keyword evidence="5 9" id="KW-0812">Transmembrane</keyword>
<feature type="transmembrane region" description="Helical" evidence="9">
    <location>
        <begin position="12"/>
        <end position="41"/>
    </location>
</feature>
<proteinExistence type="inferred from homology"/>
<comment type="subcellular location">
    <subcellularLocation>
        <location evidence="1 9">Cell inner membrane</location>
        <topology evidence="1 9">Multi-pass membrane protein</topology>
    </subcellularLocation>
</comment>
<dbReference type="Pfam" id="PF04290">
    <property type="entry name" value="DctQ"/>
    <property type="match status" value="1"/>
</dbReference>
<dbReference type="Proteomes" id="UP001276840">
    <property type="component" value="Unassembled WGS sequence"/>
</dbReference>
<dbReference type="RefSeq" id="WP_320236356.1">
    <property type="nucleotide sequence ID" value="NZ_JAVIJF010000026.1"/>
</dbReference>
<accession>A0ABU4ZVU1</accession>
<dbReference type="PANTHER" id="PTHR35011">
    <property type="entry name" value="2,3-DIKETO-L-GULONATE TRAP TRANSPORTER SMALL PERMEASE PROTEIN YIAM"/>
    <property type="match status" value="1"/>
</dbReference>
<evidence type="ECO:0000256" key="2">
    <source>
        <dbReference type="ARBA" id="ARBA00022448"/>
    </source>
</evidence>